<dbReference type="KEGG" id="acad:UA74_27265"/>
<protein>
    <submittedName>
        <fullName evidence="2">Uncharacterized protein</fullName>
    </submittedName>
</protein>
<evidence type="ECO:0000313" key="3">
    <source>
        <dbReference type="Proteomes" id="UP000185511"/>
    </source>
</evidence>
<keyword evidence="3" id="KW-1185">Reference proteome</keyword>
<dbReference type="AlphaFoldDB" id="A0AAC9LHJ1"/>
<accession>A0AAC9LHJ1</accession>
<sequence length="107" mass="11463">MSILGESQCRSHGVSRRIVNELDTQNPLQVRQPVTTDADAARTVPERPYTHHQGVAPPTCAPPAVIHLGTGIPHSEEIRQGSYTPTTATPGDPDIPSSVDCLGWCGR</sequence>
<evidence type="ECO:0000313" key="2">
    <source>
        <dbReference type="EMBL" id="APU17456.1"/>
    </source>
</evidence>
<organism evidence="2 3">
    <name type="scientific">Actinoalloteichus fjordicus</name>
    <dbReference type="NCBI Taxonomy" id="1612552"/>
    <lineage>
        <taxon>Bacteria</taxon>
        <taxon>Bacillati</taxon>
        <taxon>Actinomycetota</taxon>
        <taxon>Actinomycetes</taxon>
        <taxon>Pseudonocardiales</taxon>
        <taxon>Pseudonocardiaceae</taxon>
        <taxon>Actinoalloteichus</taxon>
    </lineage>
</organism>
<dbReference type="Proteomes" id="UP000185511">
    <property type="component" value="Chromosome"/>
</dbReference>
<dbReference type="EMBL" id="CP016076">
    <property type="protein sequence ID" value="APU17456.1"/>
    <property type="molecule type" value="Genomic_DNA"/>
</dbReference>
<feature type="region of interest" description="Disordered" evidence="1">
    <location>
        <begin position="1"/>
        <end position="58"/>
    </location>
</feature>
<proteinExistence type="predicted"/>
<feature type="compositionally biased region" description="Polar residues" evidence="1">
    <location>
        <begin position="22"/>
        <end position="35"/>
    </location>
</feature>
<reference evidence="3" key="1">
    <citation type="submission" date="2016-06" db="EMBL/GenBank/DDBJ databases">
        <title>Complete genome sequence of Actinoalloteichus fjordicus DSM 46855 (=ADI127-17), type strain of the new species Actinoalloteichus fjordicus.</title>
        <authorList>
            <person name="Ruckert C."/>
            <person name="Nouioui I."/>
            <person name="Willmese J."/>
            <person name="van Wezel G."/>
            <person name="Klenk H.-P."/>
            <person name="Kalinowski J."/>
            <person name="Zotchev S.B."/>
        </authorList>
    </citation>
    <scope>NUCLEOTIDE SEQUENCE [LARGE SCALE GENOMIC DNA]</scope>
    <source>
        <strain evidence="3">ADI127-7</strain>
    </source>
</reference>
<evidence type="ECO:0000256" key="1">
    <source>
        <dbReference type="SAM" id="MobiDB-lite"/>
    </source>
</evidence>
<gene>
    <name evidence="2" type="ORF">UA74_27265</name>
</gene>
<name>A0AAC9LHJ1_9PSEU</name>
<feature type="region of interest" description="Disordered" evidence="1">
    <location>
        <begin position="76"/>
        <end position="96"/>
    </location>
</feature>